<dbReference type="EMBL" id="CP051217">
    <property type="protein sequence ID" value="QJB69501.1"/>
    <property type="molecule type" value="Genomic_DNA"/>
</dbReference>
<reference evidence="2 3" key="1">
    <citation type="submission" date="2020-04" db="EMBL/GenBank/DDBJ databases">
        <title>Genome sequence for Sphingorhabdus sp. strain M1.</title>
        <authorList>
            <person name="Park S.-J."/>
        </authorList>
    </citation>
    <scope>NUCLEOTIDE SEQUENCE [LARGE SCALE GENOMIC DNA]</scope>
    <source>
        <strain evidence="2 3">JK6</strain>
    </source>
</reference>
<dbReference type="AlphaFoldDB" id="A0A6H2DP20"/>
<keyword evidence="1" id="KW-0472">Membrane</keyword>
<protein>
    <recommendedName>
        <fullName evidence="4">DUF4129 domain-containing protein</fullName>
    </recommendedName>
</protein>
<evidence type="ECO:0000313" key="3">
    <source>
        <dbReference type="Proteomes" id="UP000501600"/>
    </source>
</evidence>
<evidence type="ECO:0000313" key="2">
    <source>
        <dbReference type="EMBL" id="QJB69501.1"/>
    </source>
</evidence>
<keyword evidence="3" id="KW-1185">Reference proteome</keyword>
<organism evidence="2 3">
    <name type="scientific">Parasphingorhabdus halotolerans</name>
    <dbReference type="NCBI Taxonomy" id="2725558"/>
    <lineage>
        <taxon>Bacteria</taxon>
        <taxon>Pseudomonadati</taxon>
        <taxon>Pseudomonadota</taxon>
        <taxon>Alphaproteobacteria</taxon>
        <taxon>Sphingomonadales</taxon>
        <taxon>Sphingomonadaceae</taxon>
        <taxon>Parasphingorhabdus</taxon>
    </lineage>
</organism>
<dbReference type="RefSeq" id="WP_168819585.1">
    <property type="nucleotide sequence ID" value="NZ_CP051217.1"/>
</dbReference>
<gene>
    <name evidence="2" type="ORF">HF685_09590</name>
</gene>
<name>A0A6H2DP20_9SPHN</name>
<feature type="transmembrane region" description="Helical" evidence="1">
    <location>
        <begin position="72"/>
        <end position="94"/>
    </location>
</feature>
<evidence type="ECO:0000256" key="1">
    <source>
        <dbReference type="SAM" id="Phobius"/>
    </source>
</evidence>
<keyword evidence="1" id="KW-1133">Transmembrane helix</keyword>
<evidence type="ECO:0008006" key="4">
    <source>
        <dbReference type="Google" id="ProtNLM"/>
    </source>
</evidence>
<dbReference type="KEGG" id="phao:HF685_09590"/>
<accession>A0A6H2DP20</accession>
<dbReference type="Proteomes" id="UP000501600">
    <property type="component" value="Chromosome"/>
</dbReference>
<keyword evidence="1" id="KW-0812">Transmembrane</keyword>
<sequence>MAKNAQVQGTSEQASFDAAWKNVRGDSDIQFAAAEFKPPEVPQWWQDFLKWLGEVLGPVGEMLVTAWPVLRIVLLVLLAVGVLTLLWVILAPYIEEWRGRKPKSDVEEWLPEQSVARQWLDEADALAGKGQYDEAAHLLLFRSIEDIEKRRPELLRPSNTSREIERFESLPEKARNMFAVIASHVERGVFGATPIGEAGWLASRNAYGEFALKDSWKASS</sequence>
<proteinExistence type="predicted"/>